<feature type="transmembrane region" description="Helical" evidence="5">
    <location>
        <begin position="15"/>
        <end position="36"/>
    </location>
</feature>
<name>A0AAN8WLZ3_HALRR</name>
<sequence>MPLRRTFLDYQRTVAAFSIITLLIILMGFIFSLYTFTHTRYMYKRLAALGHVVAAGCALIVIEVAVTLFQYEASHLPNRHPPGSTWDYGFSFMLAWITFLAE</sequence>
<dbReference type="Pfam" id="PF13903">
    <property type="entry name" value="Claudin_2"/>
    <property type="match status" value="1"/>
</dbReference>
<comment type="subcellular location">
    <subcellularLocation>
        <location evidence="1">Membrane</location>
        <topology evidence="1">Multi-pass membrane protein</topology>
    </subcellularLocation>
</comment>
<dbReference type="Proteomes" id="UP001381693">
    <property type="component" value="Unassembled WGS sequence"/>
</dbReference>
<dbReference type="InterPro" id="IPR004031">
    <property type="entry name" value="PMP22/EMP/MP20/Claudin"/>
</dbReference>
<evidence type="ECO:0000313" key="7">
    <source>
        <dbReference type="Proteomes" id="UP001381693"/>
    </source>
</evidence>
<feature type="non-terminal residue" evidence="6">
    <location>
        <position position="102"/>
    </location>
</feature>
<keyword evidence="4 5" id="KW-0472">Membrane</keyword>
<evidence type="ECO:0000256" key="5">
    <source>
        <dbReference type="SAM" id="Phobius"/>
    </source>
</evidence>
<gene>
    <name evidence="6" type="ORF">SK128_007366</name>
</gene>
<evidence type="ECO:0000256" key="1">
    <source>
        <dbReference type="ARBA" id="ARBA00004141"/>
    </source>
</evidence>
<keyword evidence="7" id="KW-1185">Reference proteome</keyword>
<comment type="caution">
    <text evidence="6">The sequence shown here is derived from an EMBL/GenBank/DDBJ whole genome shotgun (WGS) entry which is preliminary data.</text>
</comment>
<keyword evidence="2 5" id="KW-0812">Transmembrane</keyword>
<organism evidence="6 7">
    <name type="scientific">Halocaridina rubra</name>
    <name type="common">Hawaiian red shrimp</name>
    <dbReference type="NCBI Taxonomy" id="373956"/>
    <lineage>
        <taxon>Eukaryota</taxon>
        <taxon>Metazoa</taxon>
        <taxon>Ecdysozoa</taxon>
        <taxon>Arthropoda</taxon>
        <taxon>Crustacea</taxon>
        <taxon>Multicrustacea</taxon>
        <taxon>Malacostraca</taxon>
        <taxon>Eumalacostraca</taxon>
        <taxon>Eucarida</taxon>
        <taxon>Decapoda</taxon>
        <taxon>Pleocyemata</taxon>
        <taxon>Caridea</taxon>
        <taxon>Atyoidea</taxon>
        <taxon>Atyidae</taxon>
        <taxon>Halocaridina</taxon>
    </lineage>
</organism>
<feature type="transmembrane region" description="Helical" evidence="5">
    <location>
        <begin position="48"/>
        <end position="71"/>
    </location>
</feature>
<dbReference type="EMBL" id="JAXCGZ010017226">
    <property type="protein sequence ID" value="KAK7068476.1"/>
    <property type="molecule type" value="Genomic_DNA"/>
</dbReference>
<accession>A0AAN8WLZ3</accession>
<evidence type="ECO:0000313" key="6">
    <source>
        <dbReference type="EMBL" id="KAK7068476.1"/>
    </source>
</evidence>
<protein>
    <submittedName>
        <fullName evidence="6">Uncharacterized protein</fullName>
    </submittedName>
</protein>
<dbReference type="AlphaFoldDB" id="A0AAN8WLZ3"/>
<proteinExistence type="predicted"/>
<dbReference type="Gene3D" id="1.20.140.150">
    <property type="match status" value="1"/>
</dbReference>
<evidence type="ECO:0000256" key="3">
    <source>
        <dbReference type="ARBA" id="ARBA00022989"/>
    </source>
</evidence>
<feature type="transmembrane region" description="Helical" evidence="5">
    <location>
        <begin position="83"/>
        <end position="101"/>
    </location>
</feature>
<dbReference type="GO" id="GO:0016020">
    <property type="term" value="C:membrane"/>
    <property type="evidence" value="ECO:0007669"/>
    <property type="project" value="UniProtKB-SubCell"/>
</dbReference>
<evidence type="ECO:0000256" key="2">
    <source>
        <dbReference type="ARBA" id="ARBA00022692"/>
    </source>
</evidence>
<keyword evidence="3 5" id="KW-1133">Transmembrane helix</keyword>
<evidence type="ECO:0000256" key="4">
    <source>
        <dbReference type="ARBA" id="ARBA00023136"/>
    </source>
</evidence>
<reference evidence="6 7" key="1">
    <citation type="submission" date="2023-11" db="EMBL/GenBank/DDBJ databases">
        <title>Halocaridina rubra genome assembly.</title>
        <authorList>
            <person name="Smith C."/>
        </authorList>
    </citation>
    <scope>NUCLEOTIDE SEQUENCE [LARGE SCALE GENOMIC DNA]</scope>
    <source>
        <strain evidence="6">EP-1</strain>
        <tissue evidence="6">Whole</tissue>
    </source>
</reference>